<keyword evidence="2" id="KW-0560">Oxidoreductase</keyword>
<gene>
    <name evidence="4" type="ORF">GCM10009710_32660</name>
</gene>
<dbReference type="CDD" id="cd00667">
    <property type="entry name" value="ring_hydroxylating_dioxygenases_beta"/>
    <property type="match status" value="1"/>
</dbReference>
<keyword evidence="5" id="KW-1185">Reference proteome</keyword>
<feature type="compositionally biased region" description="Low complexity" evidence="3">
    <location>
        <begin position="1"/>
        <end position="21"/>
    </location>
</feature>
<sequence length="188" mass="21022">MTETAAPLAASAATEAPDPDALGPVPDGWDVREVEQYLYREARLADENDYDAWEALWTDDAIYWVPGDDLTADPTRNVSIIFDNRSRISTRMKQVKTGKRYAQAPPSNLRRLISNVELLGGRANGDGGVDLEIGANFIVFESRQRGNTIWGGRTTYRLRREGDQIRLAYKKVVLVDHDKVVPTLGFLV</sequence>
<dbReference type="InterPro" id="IPR032710">
    <property type="entry name" value="NTF2-like_dom_sf"/>
</dbReference>
<dbReference type="RefSeq" id="WP_344203548.1">
    <property type="nucleotide sequence ID" value="NZ_BAAAME010000005.1"/>
</dbReference>
<proteinExistence type="inferred from homology"/>
<organism evidence="4 5">
    <name type="scientific">Aeromicrobium alkaliterrae</name>
    <dbReference type="NCBI Taxonomy" id="302168"/>
    <lineage>
        <taxon>Bacteria</taxon>
        <taxon>Bacillati</taxon>
        <taxon>Actinomycetota</taxon>
        <taxon>Actinomycetes</taxon>
        <taxon>Propionibacteriales</taxon>
        <taxon>Nocardioidaceae</taxon>
        <taxon>Aeromicrobium</taxon>
    </lineage>
</organism>
<reference evidence="4 5" key="1">
    <citation type="journal article" date="2019" name="Int. J. Syst. Evol. Microbiol.">
        <title>The Global Catalogue of Microorganisms (GCM) 10K type strain sequencing project: providing services to taxonomists for standard genome sequencing and annotation.</title>
        <authorList>
            <consortium name="The Broad Institute Genomics Platform"/>
            <consortium name="The Broad Institute Genome Sequencing Center for Infectious Disease"/>
            <person name="Wu L."/>
            <person name="Ma J."/>
        </authorList>
    </citation>
    <scope>NUCLEOTIDE SEQUENCE [LARGE SCALE GENOMIC DNA]</scope>
    <source>
        <strain evidence="4 5">JCM 13518</strain>
    </source>
</reference>
<dbReference type="SUPFAM" id="SSF54427">
    <property type="entry name" value="NTF2-like"/>
    <property type="match status" value="1"/>
</dbReference>
<dbReference type="Pfam" id="PF00866">
    <property type="entry name" value="Ring_hydroxyl_B"/>
    <property type="match status" value="1"/>
</dbReference>
<name>A0ABN2K807_9ACTN</name>
<comment type="caution">
    <text evidence="4">The sequence shown here is derived from an EMBL/GenBank/DDBJ whole genome shotgun (WGS) entry which is preliminary data.</text>
</comment>
<comment type="similarity">
    <text evidence="1">Belongs to the bacterial ring-hydroxylating dioxygenase beta subunit family.</text>
</comment>
<dbReference type="InterPro" id="IPR000391">
    <property type="entry name" value="Rng_hydr_dOase-bsu"/>
</dbReference>
<evidence type="ECO:0000256" key="3">
    <source>
        <dbReference type="SAM" id="MobiDB-lite"/>
    </source>
</evidence>
<keyword evidence="4" id="KW-0223">Dioxygenase</keyword>
<dbReference type="Proteomes" id="UP001501057">
    <property type="component" value="Unassembled WGS sequence"/>
</dbReference>
<evidence type="ECO:0000256" key="1">
    <source>
        <dbReference type="ARBA" id="ARBA00009570"/>
    </source>
</evidence>
<accession>A0ABN2K807</accession>
<evidence type="ECO:0000256" key="2">
    <source>
        <dbReference type="ARBA" id="ARBA00023002"/>
    </source>
</evidence>
<feature type="region of interest" description="Disordered" evidence="3">
    <location>
        <begin position="1"/>
        <end position="28"/>
    </location>
</feature>
<evidence type="ECO:0000313" key="5">
    <source>
        <dbReference type="Proteomes" id="UP001501057"/>
    </source>
</evidence>
<dbReference type="GO" id="GO:0051213">
    <property type="term" value="F:dioxygenase activity"/>
    <property type="evidence" value="ECO:0007669"/>
    <property type="project" value="UniProtKB-KW"/>
</dbReference>
<dbReference type="Gene3D" id="3.10.450.50">
    <property type="match status" value="1"/>
</dbReference>
<dbReference type="PANTHER" id="PTHR41534:SF2">
    <property type="entry name" value="3-PHENYLPROPIONATE_CINNAMIC ACID DIOXYGENASE SUBUNIT BETA"/>
    <property type="match status" value="1"/>
</dbReference>
<dbReference type="EMBL" id="BAAAME010000005">
    <property type="protein sequence ID" value="GAA1750187.1"/>
    <property type="molecule type" value="Genomic_DNA"/>
</dbReference>
<protein>
    <submittedName>
        <fullName evidence="4">Aromatic-ring-hydroxylating dioxygenase subunit beta</fullName>
    </submittedName>
</protein>
<dbReference type="PANTHER" id="PTHR41534">
    <property type="entry name" value="BLR3401 PROTEIN"/>
    <property type="match status" value="1"/>
</dbReference>
<evidence type="ECO:0000313" key="4">
    <source>
        <dbReference type="EMBL" id="GAA1750187.1"/>
    </source>
</evidence>